<keyword evidence="9" id="KW-1185">Reference proteome</keyword>
<feature type="domain" description="Thioredoxin" evidence="7">
    <location>
        <begin position="72"/>
        <end position="253"/>
    </location>
</feature>
<proteinExistence type="inferred from homology"/>
<dbReference type="PROSITE" id="PS00194">
    <property type="entry name" value="THIOREDOXIN_1"/>
    <property type="match status" value="1"/>
</dbReference>
<dbReference type="InterPro" id="IPR012336">
    <property type="entry name" value="Thioredoxin-like_fold"/>
</dbReference>
<dbReference type="Gene3D" id="3.40.30.10">
    <property type="entry name" value="Glutaredoxin"/>
    <property type="match status" value="1"/>
</dbReference>
<dbReference type="SUPFAM" id="SSF52833">
    <property type="entry name" value="Thioredoxin-like"/>
    <property type="match status" value="1"/>
</dbReference>
<dbReference type="InterPro" id="IPR017937">
    <property type="entry name" value="Thioredoxin_CS"/>
</dbReference>
<comment type="function">
    <text evidence="1">May be required for disulfide bond formation in some proteins.</text>
</comment>
<dbReference type="PANTHER" id="PTHR13887">
    <property type="entry name" value="GLUTATHIONE S-TRANSFERASE KAPPA"/>
    <property type="match status" value="1"/>
</dbReference>
<comment type="similarity">
    <text evidence="2">Belongs to the thioredoxin family. DsbA subfamily.</text>
</comment>
<evidence type="ECO:0000256" key="3">
    <source>
        <dbReference type="ARBA" id="ARBA00022729"/>
    </source>
</evidence>
<keyword evidence="6" id="KW-0676">Redox-active center</keyword>
<dbReference type="EMBL" id="JBDIME010000032">
    <property type="protein sequence ID" value="MEN2792720.1"/>
    <property type="molecule type" value="Genomic_DNA"/>
</dbReference>
<accession>A0ABU9YA88</accession>
<dbReference type="CDD" id="cd03023">
    <property type="entry name" value="DsbA_Com1_like"/>
    <property type="match status" value="1"/>
</dbReference>
<evidence type="ECO:0000256" key="2">
    <source>
        <dbReference type="ARBA" id="ARBA00005791"/>
    </source>
</evidence>
<dbReference type="Pfam" id="PF18312">
    <property type="entry name" value="ScsC_N"/>
    <property type="match status" value="1"/>
</dbReference>
<gene>
    <name evidence="8" type="ORF">ABC974_24035</name>
</gene>
<evidence type="ECO:0000313" key="8">
    <source>
        <dbReference type="EMBL" id="MEN2792720.1"/>
    </source>
</evidence>
<dbReference type="RefSeq" id="WP_343891074.1">
    <property type="nucleotide sequence ID" value="NZ_BAAAEH010000038.1"/>
</dbReference>
<dbReference type="Proteomes" id="UP001419910">
    <property type="component" value="Unassembled WGS sequence"/>
</dbReference>
<evidence type="ECO:0000313" key="9">
    <source>
        <dbReference type="Proteomes" id="UP001419910"/>
    </source>
</evidence>
<keyword evidence="4" id="KW-0560">Oxidoreductase</keyword>
<evidence type="ECO:0000256" key="1">
    <source>
        <dbReference type="ARBA" id="ARBA00003565"/>
    </source>
</evidence>
<name>A0ABU9YA88_9SPHN</name>
<evidence type="ECO:0000256" key="6">
    <source>
        <dbReference type="ARBA" id="ARBA00023284"/>
    </source>
</evidence>
<protein>
    <submittedName>
        <fullName evidence="8">DsbA family protein</fullName>
    </submittedName>
</protein>
<dbReference type="InterPro" id="IPR036249">
    <property type="entry name" value="Thioredoxin-like_sf"/>
</dbReference>
<dbReference type="InterPro" id="IPR041205">
    <property type="entry name" value="ScsC_N"/>
</dbReference>
<reference evidence="8 9" key="1">
    <citation type="submission" date="2024-05" db="EMBL/GenBank/DDBJ databases">
        <authorList>
            <person name="Liu Q."/>
            <person name="Xin Y.-H."/>
        </authorList>
    </citation>
    <scope>NUCLEOTIDE SEQUENCE [LARGE SCALE GENOMIC DNA]</scope>
    <source>
        <strain evidence="8 9">CGMCC 1.10181</strain>
    </source>
</reference>
<sequence length="255" mass="26843">MIDRLAKNPLMLAALALVAALIGAGAFWLFQRAVPSSLAAVDRGRMEVVVHDYILAHPEILPEAMQKLQERETAQQQSEAAKVVAANASAILRPVGSAWAGNPKGDVTVVEYFDYNCGYCRASLPTIAQLIASDPQVKVVYRELPILSDESGVAAKLSLAAADQGKFQAFHDALYAGGPLTSESMAAAAKSAGLDMAKASAYAPRARAEISSNLELAHKMGMTGTPSWVIGDKVVSSALPLEELQKAVAAARVKG</sequence>
<evidence type="ECO:0000259" key="7">
    <source>
        <dbReference type="PROSITE" id="PS51352"/>
    </source>
</evidence>
<organism evidence="8 9">
    <name type="scientific">Sphingomonas oligophenolica</name>
    <dbReference type="NCBI Taxonomy" id="301154"/>
    <lineage>
        <taxon>Bacteria</taxon>
        <taxon>Pseudomonadati</taxon>
        <taxon>Pseudomonadota</taxon>
        <taxon>Alphaproteobacteria</taxon>
        <taxon>Sphingomonadales</taxon>
        <taxon>Sphingomonadaceae</taxon>
        <taxon>Sphingomonas</taxon>
    </lineage>
</organism>
<dbReference type="PROSITE" id="PS51352">
    <property type="entry name" value="THIOREDOXIN_2"/>
    <property type="match status" value="1"/>
</dbReference>
<dbReference type="PANTHER" id="PTHR13887:SF14">
    <property type="entry name" value="DISULFIDE BOND FORMATION PROTEIN D"/>
    <property type="match status" value="1"/>
</dbReference>
<dbReference type="Pfam" id="PF13462">
    <property type="entry name" value="Thioredoxin_4"/>
    <property type="match status" value="1"/>
</dbReference>
<keyword evidence="3" id="KW-0732">Signal</keyword>
<evidence type="ECO:0000256" key="5">
    <source>
        <dbReference type="ARBA" id="ARBA00023157"/>
    </source>
</evidence>
<keyword evidence="5" id="KW-1015">Disulfide bond</keyword>
<dbReference type="InterPro" id="IPR013766">
    <property type="entry name" value="Thioredoxin_domain"/>
</dbReference>
<comment type="caution">
    <text evidence="8">The sequence shown here is derived from an EMBL/GenBank/DDBJ whole genome shotgun (WGS) entry which is preliminary data.</text>
</comment>
<evidence type="ECO:0000256" key="4">
    <source>
        <dbReference type="ARBA" id="ARBA00023002"/>
    </source>
</evidence>